<gene>
    <name evidence="6" type="ORF">Airi02_105710</name>
</gene>
<dbReference type="Pfam" id="PF16859">
    <property type="entry name" value="TetR_C_11"/>
    <property type="match status" value="1"/>
</dbReference>
<accession>A0A9W6SFU1</accession>
<evidence type="ECO:0000256" key="4">
    <source>
        <dbReference type="PROSITE-ProRule" id="PRU00335"/>
    </source>
</evidence>
<name>A0A9W6SFU1_9ACTN</name>
<evidence type="ECO:0000256" key="3">
    <source>
        <dbReference type="ARBA" id="ARBA00023163"/>
    </source>
</evidence>
<reference evidence="6" key="1">
    <citation type="submission" date="2023-03" db="EMBL/GenBank/DDBJ databases">
        <title>Actinoallomurus iriomotensis NBRC 103684.</title>
        <authorList>
            <person name="Ichikawa N."/>
            <person name="Sato H."/>
            <person name="Tonouchi N."/>
        </authorList>
    </citation>
    <scope>NUCLEOTIDE SEQUENCE</scope>
    <source>
        <strain evidence="6">NBRC 103684</strain>
    </source>
</reference>
<evidence type="ECO:0000313" key="7">
    <source>
        <dbReference type="Proteomes" id="UP001165074"/>
    </source>
</evidence>
<proteinExistence type="predicted"/>
<dbReference type="SUPFAM" id="SSF48498">
    <property type="entry name" value="Tetracyclin repressor-like, C-terminal domain"/>
    <property type="match status" value="1"/>
</dbReference>
<keyword evidence="3" id="KW-0804">Transcription</keyword>
<dbReference type="Gene3D" id="1.10.357.10">
    <property type="entry name" value="Tetracycline Repressor, domain 2"/>
    <property type="match status" value="1"/>
</dbReference>
<dbReference type="PANTHER" id="PTHR30055">
    <property type="entry name" value="HTH-TYPE TRANSCRIPTIONAL REGULATOR RUTR"/>
    <property type="match status" value="1"/>
</dbReference>
<protein>
    <submittedName>
        <fullName evidence="6">TetR family transcriptional regulator</fullName>
    </submittedName>
</protein>
<evidence type="ECO:0000259" key="5">
    <source>
        <dbReference type="PROSITE" id="PS50977"/>
    </source>
</evidence>
<dbReference type="Pfam" id="PF00440">
    <property type="entry name" value="TetR_N"/>
    <property type="match status" value="1"/>
</dbReference>
<dbReference type="Proteomes" id="UP001165074">
    <property type="component" value="Unassembled WGS sequence"/>
</dbReference>
<dbReference type="InterPro" id="IPR050109">
    <property type="entry name" value="HTH-type_TetR-like_transc_reg"/>
</dbReference>
<keyword evidence="2 4" id="KW-0238">DNA-binding</keyword>
<dbReference type="PRINTS" id="PR00455">
    <property type="entry name" value="HTHTETR"/>
</dbReference>
<feature type="domain" description="HTH tetR-type" evidence="5">
    <location>
        <begin position="4"/>
        <end position="64"/>
    </location>
</feature>
<evidence type="ECO:0000256" key="2">
    <source>
        <dbReference type="ARBA" id="ARBA00023125"/>
    </source>
</evidence>
<dbReference type="PROSITE" id="PS50977">
    <property type="entry name" value="HTH_TETR_2"/>
    <property type="match status" value="1"/>
</dbReference>
<organism evidence="6 7">
    <name type="scientific">Actinoallomurus iriomotensis</name>
    <dbReference type="NCBI Taxonomy" id="478107"/>
    <lineage>
        <taxon>Bacteria</taxon>
        <taxon>Bacillati</taxon>
        <taxon>Actinomycetota</taxon>
        <taxon>Actinomycetes</taxon>
        <taxon>Streptosporangiales</taxon>
        <taxon>Thermomonosporaceae</taxon>
        <taxon>Actinoallomurus</taxon>
    </lineage>
</organism>
<dbReference type="InterPro" id="IPR009057">
    <property type="entry name" value="Homeodomain-like_sf"/>
</dbReference>
<comment type="caution">
    <text evidence="6">The sequence shown here is derived from an EMBL/GenBank/DDBJ whole genome shotgun (WGS) entry which is preliminary data.</text>
</comment>
<evidence type="ECO:0000256" key="1">
    <source>
        <dbReference type="ARBA" id="ARBA00023015"/>
    </source>
</evidence>
<dbReference type="GO" id="GO:0000976">
    <property type="term" value="F:transcription cis-regulatory region binding"/>
    <property type="evidence" value="ECO:0007669"/>
    <property type="project" value="TreeGrafter"/>
</dbReference>
<dbReference type="InterPro" id="IPR036271">
    <property type="entry name" value="Tet_transcr_reg_TetR-rel_C_sf"/>
</dbReference>
<feature type="DNA-binding region" description="H-T-H motif" evidence="4">
    <location>
        <begin position="27"/>
        <end position="46"/>
    </location>
</feature>
<dbReference type="SUPFAM" id="SSF46689">
    <property type="entry name" value="Homeodomain-like"/>
    <property type="match status" value="1"/>
</dbReference>
<sequence length="192" mass="20740">MFQESVTTAITGAMFDLLAETGYARMSMDAVARRARVGKAAVYRRWPSKQAMLVDVVGAVMRNNLPRVPDTGSLAGDVRGFLNVIVAQTADPRVRRIALDLLVESTRASDLAAALHGVVTEPRRAAGAEVLSRAIDRGELSPNLDRELGLDLLISPVLTRLFATADQVNETYLTQLTAAIVSGLKTLNLFHP</sequence>
<dbReference type="AlphaFoldDB" id="A0A9W6SFU1"/>
<dbReference type="Gene3D" id="1.10.10.60">
    <property type="entry name" value="Homeodomain-like"/>
    <property type="match status" value="1"/>
</dbReference>
<dbReference type="PANTHER" id="PTHR30055:SF148">
    <property type="entry name" value="TETR-FAMILY TRANSCRIPTIONAL REGULATOR"/>
    <property type="match status" value="1"/>
</dbReference>
<dbReference type="InterPro" id="IPR023772">
    <property type="entry name" value="DNA-bd_HTH_TetR-type_CS"/>
</dbReference>
<dbReference type="InterPro" id="IPR001647">
    <property type="entry name" value="HTH_TetR"/>
</dbReference>
<dbReference type="GO" id="GO:0003700">
    <property type="term" value="F:DNA-binding transcription factor activity"/>
    <property type="evidence" value="ECO:0007669"/>
    <property type="project" value="TreeGrafter"/>
</dbReference>
<keyword evidence="1" id="KW-0805">Transcription regulation</keyword>
<evidence type="ECO:0000313" key="6">
    <source>
        <dbReference type="EMBL" id="GLY92643.1"/>
    </source>
</evidence>
<dbReference type="EMBL" id="BSTK01000033">
    <property type="protein sequence ID" value="GLY92643.1"/>
    <property type="molecule type" value="Genomic_DNA"/>
</dbReference>
<dbReference type="InterPro" id="IPR011075">
    <property type="entry name" value="TetR_C"/>
</dbReference>
<keyword evidence="7" id="KW-1185">Reference proteome</keyword>
<dbReference type="PROSITE" id="PS01081">
    <property type="entry name" value="HTH_TETR_1"/>
    <property type="match status" value="1"/>
</dbReference>